<feature type="transmembrane region" description="Helical" evidence="18">
    <location>
        <begin position="102"/>
        <end position="120"/>
    </location>
</feature>
<evidence type="ECO:0000256" key="7">
    <source>
        <dbReference type="ARBA" id="ARBA00022490"/>
    </source>
</evidence>
<evidence type="ECO:0000256" key="5">
    <source>
        <dbReference type="ARBA" id="ARBA00017322"/>
    </source>
</evidence>
<dbReference type="InterPro" id="IPR050482">
    <property type="entry name" value="Sensor_HK_TwoCompSys"/>
</dbReference>
<dbReference type="AlphaFoldDB" id="A0A383RLD2"/>
<feature type="transmembrane region" description="Helical" evidence="18">
    <location>
        <begin position="126"/>
        <end position="149"/>
    </location>
</feature>
<evidence type="ECO:0000256" key="13">
    <source>
        <dbReference type="ARBA" id="ARBA00023004"/>
    </source>
</evidence>
<dbReference type="InterPro" id="IPR005467">
    <property type="entry name" value="His_kinase_dom"/>
</dbReference>
<dbReference type="GO" id="GO:0000155">
    <property type="term" value="F:phosphorelay sensor kinase activity"/>
    <property type="evidence" value="ECO:0007669"/>
    <property type="project" value="InterPro"/>
</dbReference>
<dbReference type="InterPro" id="IPR036890">
    <property type="entry name" value="HATPase_C_sf"/>
</dbReference>
<evidence type="ECO:0000256" key="15">
    <source>
        <dbReference type="ARBA" id="ARBA00023014"/>
    </source>
</evidence>
<keyword evidence="7" id="KW-0963">Cytoplasm</keyword>
<evidence type="ECO:0000256" key="14">
    <source>
        <dbReference type="ARBA" id="ARBA00023012"/>
    </source>
</evidence>
<dbReference type="EMBL" id="LS992241">
    <property type="protein sequence ID" value="SYX87116.1"/>
    <property type="molecule type" value="Genomic_DNA"/>
</dbReference>
<keyword evidence="6" id="KW-0004">4Fe-4S</keyword>
<dbReference type="Gene3D" id="1.20.5.1930">
    <property type="match status" value="1"/>
</dbReference>
<evidence type="ECO:0000256" key="6">
    <source>
        <dbReference type="ARBA" id="ARBA00022485"/>
    </source>
</evidence>
<dbReference type="EC" id="2.7.13.3" evidence="4"/>
<dbReference type="Gene3D" id="3.30.565.10">
    <property type="entry name" value="Histidine kinase-like ATPase, C-terminal domain"/>
    <property type="match status" value="1"/>
</dbReference>
<dbReference type="SMART" id="SM00387">
    <property type="entry name" value="HATPase_c"/>
    <property type="match status" value="1"/>
</dbReference>
<feature type="transmembrane region" description="Helical" evidence="18">
    <location>
        <begin position="39"/>
        <end position="57"/>
    </location>
</feature>
<gene>
    <name evidence="20" type="ORF">PBLR_15545</name>
</gene>
<dbReference type="GO" id="GO:0046872">
    <property type="term" value="F:metal ion binding"/>
    <property type="evidence" value="ECO:0007669"/>
    <property type="project" value="UniProtKB-KW"/>
</dbReference>
<dbReference type="GO" id="GO:0005737">
    <property type="term" value="C:cytoplasm"/>
    <property type="evidence" value="ECO:0007669"/>
    <property type="project" value="UniProtKB-SubCell"/>
</dbReference>
<keyword evidence="11 20" id="KW-0418">Kinase</keyword>
<keyword evidence="12" id="KW-0067">ATP-binding</keyword>
<dbReference type="PROSITE" id="PS50109">
    <property type="entry name" value="HIS_KIN"/>
    <property type="match status" value="1"/>
</dbReference>
<evidence type="ECO:0000256" key="16">
    <source>
        <dbReference type="ARBA" id="ARBA00024827"/>
    </source>
</evidence>
<accession>A0A383RLD2</accession>
<feature type="transmembrane region" description="Helical" evidence="18">
    <location>
        <begin position="63"/>
        <end position="81"/>
    </location>
</feature>
<evidence type="ECO:0000256" key="4">
    <source>
        <dbReference type="ARBA" id="ARBA00012438"/>
    </source>
</evidence>
<keyword evidence="10" id="KW-0547">Nucleotide-binding</keyword>
<dbReference type="Pfam" id="PF23540">
    <property type="entry name" value="DesK_N"/>
    <property type="match status" value="1"/>
</dbReference>
<evidence type="ECO:0000256" key="8">
    <source>
        <dbReference type="ARBA" id="ARBA00022679"/>
    </source>
</evidence>
<reference evidence="21" key="1">
    <citation type="submission" date="2018-08" db="EMBL/GenBank/DDBJ databases">
        <authorList>
            <person name="Chevrot R."/>
        </authorList>
    </citation>
    <scope>NUCLEOTIDE SEQUENCE [LARGE SCALE GENOMIC DNA]</scope>
</reference>
<keyword evidence="9" id="KW-0479">Metal-binding</keyword>
<evidence type="ECO:0000256" key="9">
    <source>
        <dbReference type="ARBA" id="ARBA00022723"/>
    </source>
</evidence>
<keyword evidence="18" id="KW-0812">Transmembrane</keyword>
<evidence type="ECO:0000256" key="18">
    <source>
        <dbReference type="SAM" id="Phobius"/>
    </source>
</evidence>
<dbReference type="InterPro" id="IPR011712">
    <property type="entry name" value="Sig_transdc_His_kin_sub3_dim/P"/>
</dbReference>
<evidence type="ECO:0000259" key="19">
    <source>
        <dbReference type="PROSITE" id="PS50109"/>
    </source>
</evidence>
<organism evidence="20 21">
    <name type="scientific">Paenibacillus alvei</name>
    <name type="common">Bacillus alvei</name>
    <dbReference type="NCBI Taxonomy" id="44250"/>
    <lineage>
        <taxon>Bacteria</taxon>
        <taxon>Bacillati</taxon>
        <taxon>Bacillota</taxon>
        <taxon>Bacilli</taxon>
        <taxon>Bacillales</taxon>
        <taxon>Paenibacillaceae</taxon>
        <taxon>Paenibacillus</taxon>
    </lineage>
</organism>
<dbReference type="SUPFAM" id="SSF55874">
    <property type="entry name" value="ATPase domain of HSP90 chaperone/DNA topoisomerase II/histidine kinase"/>
    <property type="match status" value="1"/>
</dbReference>
<dbReference type="Pfam" id="PF02518">
    <property type="entry name" value="HATPase_c"/>
    <property type="match status" value="1"/>
</dbReference>
<keyword evidence="18" id="KW-1133">Transmembrane helix</keyword>
<feature type="domain" description="Histidine kinase" evidence="19">
    <location>
        <begin position="295"/>
        <end position="384"/>
    </location>
</feature>
<keyword evidence="14" id="KW-0902">Two-component regulatory system</keyword>
<dbReference type="InterPro" id="IPR056374">
    <property type="entry name" value="DesK/YvfT_N"/>
</dbReference>
<dbReference type="GO" id="GO:0051539">
    <property type="term" value="F:4 iron, 4 sulfur cluster binding"/>
    <property type="evidence" value="ECO:0007669"/>
    <property type="project" value="UniProtKB-KW"/>
</dbReference>
<dbReference type="GO" id="GO:0005524">
    <property type="term" value="F:ATP binding"/>
    <property type="evidence" value="ECO:0007669"/>
    <property type="project" value="UniProtKB-KW"/>
</dbReference>
<evidence type="ECO:0000313" key="20">
    <source>
        <dbReference type="EMBL" id="SYX87116.1"/>
    </source>
</evidence>
<comment type="catalytic activity">
    <reaction evidence="1">
        <text>ATP + protein L-histidine = ADP + protein N-phospho-L-histidine.</text>
        <dbReference type="EC" id="2.7.13.3"/>
    </reaction>
</comment>
<name>A0A383RLD2_PAEAL</name>
<keyword evidence="13" id="KW-0408">Iron</keyword>
<dbReference type="Proteomes" id="UP000304148">
    <property type="component" value="Chromosome"/>
</dbReference>
<protein>
    <recommendedName>
        <fullName evidence="5">Oxygen sensor histidine kinase NreB</fullName>
        <ecNumber evidence="4">2.7.13.3</ecNumber>
    </recommendedName>
    <alternativeName>
        <fullName evidence="17">Nitrogen regulation protein B</fullName>
    </alternativeName>
</protein>
<evidence type="ECO:0000256" key="3">
    <source>
        <dbReference type="ARBA" id="ARBA00004496"/>
    </source>
</evidence>
<feature type="transmembrane region" description="Helical" evidence="18">
    <location>
        <begin position="15"/>
        <end position="32"/>
    </location>
</feature>
<dbReference type="RefSeq" id="WP_138188819.1">
    <property type="nucleotide sequence ID" value="NZ_LS992241.1"/>
</dbReference>
<dbReference type="PANTHER" id="PTHR24421">
    <property type="entry name" value="NITRATE/NITRITE SENSOR PROTEIN NARX-RELATED"/>
    <property type="match status" value="1"/>
</dbReference>
<dbReference type="InterPro" id="IPR004358">
    <property type="entry name" value="Sig_transdc_His_kin-like_C"/>
</dbReference>
<sequence length="393" mass="43980">MNVVKKRLFPEKEGAEPYISLVNLCVPIFFLLRETPTKLLVGFTLLLFLVIAFWLQYRHEKQALLWLAAQVVIILVFVLFYHPMYAYMVFMIAQMISRQKTSIILGTAAVMAISIVIGLSQRLDTVTVWSSLHTLLLPPLFGALVMPFIMRAAGQYKQMAERLQAATSQLERMAQQEERQRIARELHDTLGHTLSLITLKSEVTEKLITRNPERAIAEAREIRETSRAALKEMRQLVTEMKIVKLAEEYEHGRQLCAAAGIELEFQERSEGISPSAAAPSIVNRLPLSALQETILAMCFRETLTNVVRHSRAKHCSVRVEVEEAMVRLEIADDGIGIDEHQLKQSSGTGMAGLKQRLQLVDGTLAIESGAHKGTALSLVIPRVIRDGKGKGSS</sequence>
<evidence type="ECO:0000256" key="11">
    <source>
        <dbReference type="ARBA" id="ARBA00022777"/>
    </source>
</evidence>
<dbReference type="GO" id="GO:0046983">
    <property type="term" value="F:protein dimerization activity"/>
    <property type="evidence" value="ECO:0007669"/>
    <property type="project" value="InterPro"/>
</dbReference>
<keyword evidence="8" id="KW-0808">Transferase</keyword>
<comment type="subcellular location">
    <subcellularLocation>
        <location evidence="3">Cytoplasm</location>
    </subcellularLocation>
</comment>
<dbReference type="CDD" id="cd16917">
    <property type="entry name" value="HATPase_UhpB-NarQ-NarX-like"/>
    <property type="match status" value="1"/>
</dbReference>
<proteinExistence type="predicted"/>
<keyword evidence="18" id="KW-0472">Membrane</keyword>
<dbReference type="PANTHER" id="PTHR24421:SF63">
    <property type="entry name" value="SENSOR HISTIDINE KINASE DESK"/>
    <property type="match status" value="1"/>
</dbReference>
<evidence type="ECO:0000256" key="10">
    <source>
        <dbReference type="ARBA" id="ARBA00022741"/>
    </source>
</evidence>
<dbReference type="PRINTS" id="PR00344">
    <property type="entry name" value="BCTRLSENSOR"/>
</dbReference>
<keyword evidence="15" id="KW-0411">Iron-sulfur</keyword>
<comment type="function">
    <text evidence="16">Member of the two-component regulatory system NreB/NreC involved in the control of dissimilatory nitrate/nitrite reduction in response to oxygen. NreB functions as a direct oxygen sensor histidine kinase which is autophosphorylated, in the absence of oxygen, probably at the conserved histidine residue, and transfers its phosphate group probably to a conserved aspartate residue of NreC. NreB/NreC activates the expression of the nitrate (narGHJI) and nitrite (nir) reductase operons, as well as the putative nitrate transporter gene narT.</text>
</comment>
<comment type="cofactor">
    <cofactor evidence="2">
        <name>[4Fe-4S] cluster</name>
        <dbReference type="ChEBI" id="CHEBI:49883"/>
    </cofactor>
</comment>
<evidence type="ECO:0000313" key="21">
    <source>
        <dbReference type="Proteomes" id="UP000304148"/>
    </source>
</evidence>
<dbReference type="Pfam" id="PF07730">
    <property type="entry name" value="HisKA_3"/>
    <property type="match status" value="1"/>
</dbReference>
<evidence type="ECO:0000256" key="12">
    <source>
        <dbReference type="ARBA" id="ARBA00022840"/>
    </source>
</evidence>
<dbReference type="InterPro" id="IPR003594">
    <property type="entry name" value="HATPase_dom"/>
</dbReference>
<evidence type="ECO:0000256" key="1">
    <source>
        <dbReference type="ARBA" id="ARBA00000085"/>
    </source>
</evidence>
<evidence type="ECO:0000256" key="17">
    <source>
        <dbReference type="ARBA" id="ARBA00030800"/>
    </source>
</evidence>
<dbReference type="GO" id="GO:0016020">
    <property type="term" value="C:membrane"/>
    <property type="evidence" value="ECO:0007669"/>
    <property type="project" value="InterPro"/>
</dbReference>
<evidence type="ECO:0000256" key="2">
    <source>
        <dbReference type="ARBA" id="ARBA00001966"/>
    </source>
</evidence>